<keyword evidence="4 10" id="KW-0677">Repeat</keyword>
<evidence type="ECO:0000259" key="13">
    <source>
        <dbReference type="PROSITE" id="PS51656"/>
    </source>
</evidence>
<feature type="domain" description="4Fe-4S" evidence="13">
    <location>
        <begin position="34"/>
        <end position="93"/>
    </location>
</feature>
<dbReference type="GO" id="GO:0046872">
    <property type="term" value="F:metal ion binding"/>
    <property type="evidence" value="ECO:0007669"/>
    <property type="project" value="UniProtKB-KW"/>
</dbReference>
<evidence type="ECO:0000256" key="5">
    <source>
        <dbReference type="ARBA" id="ARBA00022967"/>
    </source>
</evidence>
<keyword evidence="9 10" id="KW-0472">Membrane</keyword>
<evidence type="ECO:0000256" key="6">
    <source>
        <dbReference type="ARBA" id="ARBA00022982"/>
    </source>
</evidence>
<feature type="binding site" evidence="10">
    <location>
        <position position="173"/>
    </location>
    <ligand>
        <name>[4Fe-4S] cluster</name>
        <dbReference type="ChEBI" id="CHEBI:49883"/>
        <label>3</label>
    </ligand>
</feature>
<feature type="binding site" evidence="10">
    <location>
        <position position="179"/>
    </location>
    <ligand>
        <name>[4Fe-4S] cluster</name>
        <dbReference type="ChEBI" id="CHEBI:49883"/>
        <label>3</label>
    </ligand>
</feature>
<keyword evidence="15" id="KW-1185">Reference proteome</keyword>
<keyword evidence="6 10" id="KW-0249">Electron transport</keyword>
<comment type="caution">
    <text evidence="10">Lacks conserved residue(s) required for the propagation of feature annotation.</text>
</comment>
<dbReference type="Proteomes" id="UP001241537">
    <property type="component" value="Unassembled WGS sequence"/>
</dbReference>
<sequence length="263" mass="27382">MNFTIVIVSFAIVGIVGLICGLGLGVASEKFKVEVDEKELAVRAALPGNNCGACGYPGCDGCAHAIAIGEAAVTQCPVGGKTCAEKIASIMGVEAGETERKVAVVRCSGTCDSAKKRYNNVGPTDCNQMSVIPGAGDMACEYGCLGGGSCVKACEFDAIHVVNGVAVVDKEKCVACGKCVKACPKHLIEMTNYKSKFHVRCMSQDKGKAVRDVCSAGCIGCTLCVKECHFDAIHMNGNVAQIDYDKCRNCSLCAKKCPASVIN</sequence>
<feature type="region of interest" description="Hydrophobic" evidence="10">
    <location>
        <begin position="1"/>
        <end position="28"/>
    </location>
</feature>
<organism evidence="14 15">
    <name type="scientific">Moryella indoligenes</name>
    <dbReference type="NCBI Taxonomy" id="371674"/>
    <lineage>
        <taxon>Bacteria</taxon>
        <taxon>Bacillati</taxon>
        <taxon>Bacillota</taxon>
        <taxon>Clostridia</taxon>
        <taxon>Lachnospirales</taxon>
        <taxon>Lachnospiraceae</taxon>
        <taxon>Moryella</taxon>
    </lineage>
</organism>
<feature type="binding site" evidence="10">
    <location>
        <position position="176"/>
    </location>
    <ligand>
        <name>[4Fe-4S] cluster</name>
        <dbReference type="ChEBI" id="CHEBI:49883"/>
        <label>3</label>
    </ligand>
</feature>
<evidence type="ECO:0000256" key="1">
    <source>
        <dbReference type="ARBA" id="ARBA00022448"/>
    </source>
</evidence>
<keyword evidence="2 10" id="KW-0004">4Fe-4S</keyword>
<dbReference type="EMBL" id="JAUSTO010000003">
    <property type="protein sequence ID" value="MDQ0151921.1"/>
    <property type="molecule type" value="Genomic_DNA"/>
</dbReference>
<evidence type="ECO:0000256" key="2">
    <source>
        <dbReference type="ARBA" id="ARBA00022485"/>
    </source>
</evidence>
<dbReference type="GO" id="GO:0009055">
    <property type="term" value="F:electron transfer activity"/>
    <property type="evidence" value="ECO:0007669"/>
    <property type="project" value="InterPro"/>
</dbReference>
<dbReference type="InterPro" id="IPR050395">
    <property type="entry name" value="4Fe4S_Ferredoxin_RnfB"/>
</dbReference>
<dbReference type="CDD" id="cd10549">
    <property type="entry name" value="MtMvhB_like"/>
    <property type="match status" value="1"/>
</dbReference>
<dbReference type="Pfam" id="PF00037">
    <property type="entry name" value="Fer4"/>
    <property type="match status" value="1"/>
</dbReference>
<dbReference type="InterPro" id="IPR010207">
    <property type="entry name" value="Elect_transpt_cplx_RnfB/RsxB"/>
</dbReference>
<name>A0AAE3V8V8_9FIRM</name>
<feature type="binding site" evidence="10">
    <location>
        <position position="54"/>
    </location>
    <ligand>
        <name>[4Fe-4S] cluster</name>
        <dbReference type="ChEBI" id="CHEBI:49883"/>
        <label>1</label>
    </ligand>
</feature>
<evidence type="ECO:0000256" key="11">
    <source>
        <dbReference type="SAM" id="Phobius"/>
    </source>
</evidence>
<dbReference type="GO" id="GO:0022900">
    <property type="term" value="P:electron transport chain"/>
    <property type="evidence" value="ECO:0007669"/>
    <property type="project" value="UniProtKB-UniRule"/>
</dbReference>
<dbReference type="PROSITE" id="PS00198">
    <property type="entry name" value="4FE4S_FER_1"/>
    <property type="match status" value="2"/>
</dbReference>
<feature type="domain" description="4Fe-4S ferredoxin-type" evidence="12">
    <location>
        <begin position="164"/>
        <end position="193"/>
    </location>
</feature>
<evidence type="ECO:0000256" key="7">
    <source>
        <dbReference type="ARBA" id="ARBA00023004"/>
    </source>
</evidence>
<feature type="binding site" evidence="10">
    <location>
        <position position="140"/>
    </location>
    <ligand>
        <name>[4Fe-4S] cluster</name>
        <dbReference type="ChEBI" id="CHEBI:49883"/>
        <label>2</label>
    </ligand>
</feature>
<keyword evidence="5 10" id="KW-1278">Translocase</keyword>
<feature type="transmembrane region" description="Helical" evidence="11">
    <location>
        <begin position="6"/>
        <end position="27"/>
    </location>
</feature>
<feature type="binding site" evidence="10">
    <location>
        <position position="51"/>
    </location>
    <ligand>
        <name>[4Fe-4S] cluster</name>
        <dbReference type="ChEBI" id="CHEBI:49883"/>
        <label>1</label>
    </ligand>
</feature>
<keyword evidence="7 10" id="KW-0408">Iron</keyword>
<dbReference type="Pfam" id="PF04060">
    <property type="entry name" value="FeS"/>
    <property type="match status" value="1"/>
</dbReference>
<evidence type="ECO:0000256" key="4">
    <source>
        <dbReference type="ARBA" id="ARBA00022737"/>
    </source>
</evidence>
<gene>
    <name evidence="10" type="primary">rnfB</name>
    <name evidence="14" type="ORF">J2S20_000603</name>
</gene>
<evidence type="ECO:0000256" key="8">
    <source>
        <dbReference type="ARBA" id="ARBA00023014"/>
    </source>
</evidence>
<accession>A0AAE3V8V8</accession>
<dbReference type="PROSITE" id="PS51656">
    <property type="entry name" value="4FE4S"/>
    <property type="match status" value="1"/>
</dbReference>
<dbReference type="Pfam" id="PF12838">
    <property type="entry name" value="Fer4_7"/>
    <property type="match status" value="1"/>
</dbReference>
<evidence type="ECO:0000313" key="15">
    <source>
        <dbReference type="Proteomes" id="UP001241537"/>
    </source>
</evidence>
<evidence type="ECO:0000313" key="14">
    <source>
        <dbReference type="EMBL" id="MDQ0151921.1"/>
    </source>
</evidence>
<feature type="binding site" evidence="10">
    <location>
        <position position="76"/>
    </location>
    <ligand>
        <name>[4Fe-4S] cluster</name>
        <dbReference type="ChEBI" id="CHEBI:49883"/>
        <label>1</label>
    </ligand>
</feature>
<dbReference type="SUPFAM" id="SSF54862">
    <property type="entry name" value="4Fe-4S ferredoxins"/>
    <property type="match status" value="1"/>
</dbReference>
<dbReference type="AlphaFoldDB" id="A0AAE3V8V8"/>
<keyword evidence="3 10" id="KW-0479">Metal-binding</keyword>
<dbReference type="GO" id="GO:0051539">
    <property type="term" value="F:4 iron, 4 sulfur cluster binding"/>
    <property type="evidence" value="ECO:0007669"/>
    <property type="project" value="UniProtKB-UniRule"/>
</dbReference>
<dbReference type="InterPro" id="IPR017900">
    <property type="entry name" value="4Fe4S_Fe_S_CS"/>
</dbReference>
<keyword evidence="11" id="KW-0812">Transmembrane</keyword>
<feature type="binding site" evidence="10">
    <location>
        <position position="183"/>
    </location>
    <ligand>
        <name>[4Fe-4S] cluster</name>
        <dbReference type="ChEBI" id="CHEBI:49883"/>
        <label>2</label>
    </ligand>
</feature>
<evidence type="ECO:0000259" key="12">
    <source>
        <dbReference type="PROSITE" id="PS51379"/>
    </source>
</evidence>
<dbReference type="InterPro" id="IPR017896">
    <property type="entry name" value="4Fe4S_Fe-S-bd"/>
</dbReference>
<evidence type="ECO:0000256" key="9">
    <source>
        <dbReference type="ARBA" id="ARBA00023136"/>
    </source>
</evidence>
<dbReference type="Gene3D" id="3.30.70.20">
    <property type="match status" value="2"/>
</dbReference>
<evidence type="ECO:0000256" key="10">
    <source>
        <dbReference type="HAMAP-Rule" id="MF_00463"/>
    </source>
</evidence>
<dbReference type="GO" id="GO:0005886">
    <property type="term" value="C:plasma membrane"/>
    <property type="evidence" value="ECO:0007669"/>
    <property type="project" value="UniProtKB-SubCell"/>
</dbReference>
<comment type="cofactor">
    <cofactor evidence="10">
        <name>[4Fe-4S] cluster</name>
        <dbReference type="ChEBI" id="CHEBI:49883"/>
    </cofactor>
    <text evidence="10">Binds 3 [4Fe-4S] clusters.</text>
</comment>
<feature type="binding site" evidence="10">
    <location>
        <position position="154"/>
    </location>
    <ligand>
        <name>[4Fe-4S] cluster</name>
        <dbReference type="ChEBI" id="CHEBI:49883"/>
        <label>3</label>
    </ligand>
</feature>
<dbReference type="Gene3D" id="1.10.15.40">
    <property type="entry name" value="Electron transport complex subunit B, putative Fe-S cluster"/>
    <property type="match status" value="1"/>
</dbReference>
<feature type="domain" description="4Fe-4S ferredoxin-type" evidence="12">
    <location>
        <begin position="207"/>
        <end position="237"/>
    </location>
</feature>
<protein>
    <recommendedName>
        <fullName evidence="10">Ion-translocating oxidoreductase complex subunit B</fullName>
        <ecNumber evidence="10">7.-.-.-</ecNumber>
    </recommendedName>
    <alternativeName>
        <fullName evidence="10">Rnf electron transport complex subunit B</fullName>
    </alternativeName>
</protein>
<dbReference type="EC" id="7.-.-.-" evidence="10"/>
<proteinExistence type="inferred from homology"/>
<reference evidence="14" key="1">
    <citation type="submission" date="2023-07" db="EMBL/GenBank/DDBJ databases">
        <title>Genomic Encyclopedia of Type Strains, Phase IV (KMG-IV): sequencing the most valuable type-strain genomes for metagenomic binning, comparative biology and taxonomic classification.</title>
        <authorList>
            <person name="Goeker M."/>
        </authorList>
    </citation>
    <scope>NUCLEOTIDE SEQUENCE</scope>
    <source>
        <strain evidence="14">DSM 19659</strain>
    </source>
</reference>
<dbReference type="InterPro" id="IPR007202">
    <property type="entry name" value="4Fe-4S_dom"/>
</dbReference>
<dbReference type="RefSeq" id="WP_106611653.1">
    <property type="nucleotide sequence ID" value="NZ_JAUSTO010000003.1"/>
</dbReference>
<keyword evidence="11" id="KW-1133">Transmembrane helix</keyword>
<comment type="caution">
    <text evidence="14">The sequence shown here is derived from an EMBL/GenBank/DDBJ whole genome shotgun (WGS) entry which is preliminary data.</text>
</comment>
<evidence type="ECO:0000256" key="3">
    <source>
        <dbReference type="ARBA" id="ARBA00022723"/>
    </source>
</evidence>
<feature type="binding site" evidence="10">
    <location>
        <position position="144"/>
    </location>
    <ligand>
        <name>[4Fe-4S] cluster</name>
        <dbReference type="ChEBI" id="CHEBI:49883"/>
        <label>2</label>
    </ligand>
</feature>
<comment type="function">
    <text evidence="10">Part of a membrane-bound complex that couples electron transfer with translocation of ions across the membrane.</text>
</comment>
<feature type="binding site" evidence="10">
    <location>
        <position position="150"/>
    </location>
    <ligand>
        <name>[4Fe-4S] cluster</name>
        <dbReference type="ChEBI" id="CHEBI:49883"/>
        <label>2</label>
    </ligand>
</feature>
<keyword evidence="8 10" id="KW-0411">Iron-sulfur</keyword>
<feature type="domain" description="4Fe-4S ferredoxin-type" evidence="12">
    <location>
        <begin position="238"/>
        <end position="263"/>
    </location>
</feature>
<comment type="subunit">
    <text evidence="10">The complex is composed of six subunits: RnfA, RnfB, RnfC, RnfD, RnfE and RnfG.</text>
</comment>
<comment type="subcellular location">
    <subcellularLocation>
        <location evidence="10">Cell membrane</location>
    </subcellularLocation>
</comment>
<dbReference type="PANTHER" id="PTHR43560">
    <property type="entry name" value="ION-TRANSLOCATING OXIDOREDUCTASE COMPLEX SUBUNIT B"/>
    <property type="match status" value="1"/>
</dbReference>
<feature type="binding site" evidence="10">
    <location>
        <position position="59"/>
    </location>
    <ligand>
        <name>[4Fe-4S] cluster</name>
        <dbReference type="ChEBI" id="CHEBI:49883"/>
        <label>1</label>
    </ligand>
</feature>
<comment type="similarity">
    <text evidence="10">Belongs to the 4Fe4S bacterial-type ferredoxin family. RnfB subfamily.</text>
</comment>
<dbReference type="PANTHER" id="PTHR43560:SF1">
    <property type="entry name" value="ION-TRANSLOCATING OXIDOREDUCTASE COMPLEX SUBUNIT B"/>
    <property type="match status" value="1"/>
</dbReference>
<keyword evidence="1 10" id="KW-0813">Transport</keyword>
<dbReference type="PROSITE" id="PS51379">
    <property type="entry name" value="4FE4S_FER_2"/>
    <property type="match status" value="3"/>
</dbReference>
<dbReference type="HAMAP" id="MF_00463">
    <property type="entry name" value="RsxB_RnfB"/>
    <property type="match status" value="1"/>
</dbReference>
<keyword evidence="10" id="KW-1003">Cell membrane</keyword>